<sequence>MIERKRKYIFNILPTLLGISVFWNCAVDVKQVPRGGFPNSNPIAYDEPVYIGKFEVLDNTEIGYSSAWKYAFRSSLLDNRVFSEVIANLPSEKRAANSLVLDVEISPNYEEKYNMWWTWPAIYPFTFTWPVQMRTGNYSITIRYSLYRENQIITQSKIEERSSETVTIYGFYHTSPFENMIQTTNAKALVLCASNISKKPQ</sequence>
<evidence type="ECO:0000313" key="2">
    <source>
        <dbReference type="Proteomes" id="UP000231912"/>
    </source>
</evidence>
<dbReference type="RefSeq" id="WP_100759232.1">
    <property type="nucleotide sequence ID" value="NZ_NPDT01000005.1"/>
</dbReference>
<dbReference type="NCBIfam" id="NF047770">
    <property type="entry name" value="LBF_2127_lipo"/>
    <property type="match status" value="1"/>
</dbReference>
<name>A0A2M9ZA37_9LEPT</name>
<comment type="caution">
    <text evidence="1">The sequence shown here is derived from an EMBL/GenBank/DDBJ whole genome shotgun (WGS) entry which is preliminary data.</text>
</comment>
<organism evidence="1 2">
    <name type="scientific">Leptospira wolffii</name>
    <dbReference type="NCBI Taxonomy" id="409998"/>
    <lineage>
        <taxon>Bacteria</taxon>
        <taxon>Pseudomonadati</taxon>
        <taxon>Spirochaetota</taxon>
        <taxon>Spirochaetia</taxon>
        <taxon>Leptospirales</taxon>
        <taxon>Leptospiraceae</taxon>
        <taxon>Leptospira</taxon>
    </lineage>
</organism>
<proteinExistence type="predicted"/>
<dbReference type="InterPro" id="IPR058081">
    <property type="entry name" value="LBF_2127"/>
</dbReference>
<evidence type="ECO:0008006" key="3">
    <source>
        <dbReference type="Google" id="ProtNLM"/>
    </source>
</evidence>
<protein>
    <recommendedName>
        <fullName evidence="3">Lipoprotein</fullName>
    </recommendedName>
</protein>
<dbReference type="AlphaFoldDB" id="A0A2M9ZA37"/>
<dbReference type="Proteomes" id="UP000231912">
    <property type="component" value="Unassembled WGS sequence"/>
</dbReference>
<evidence type="ECO:0000313" key="1">
    <source>
        <dbReference type="EMBL" id="PJZ65263.1"/>
    </source>
</evidence>
<gene>
    <name evidence="1" type="ORF">CH371_12730</name>
</gene>
<accession>A0A2M9ZA37</accession>
<dbReference type="EMBL" id="NPDT01000005">
    <property type="protein sequence ID" value="PJZ65263.1"/>
    <property type="molecule type" value="Genomic_DNA"/>
</dbReference>
<reference evidence="1 2" key="1">
    <citation type="submission" date="2017-07" db="EMBL/GenBank/DDBJ databases">
        <title>Leptospira spp. isolated from tropical soils.</title>
        <authorList>
            <person name="Thibeaux R."/>
            <person name="Iraola G."/>
            <person name="Ferres I."/>
            <person name="Bierque E."/>
            <person name="Girault D."/>
            <person name="Soupe-Gilbert M.-E."/>
            <person name="Picardeau M."/>
            <person name="Goarant C."/>
        </authorList>
    </citation>
    <scope>NUCLEOTIDE SEQUENCE [LARGE SCALE GENOMIC DNA]</scope>
    <source>
        <strain evidence="1 2">FH2-C-A2</strain>
    </source>
</reference>